<dbReference type="InterPro" id="IPR003945">
    <property type="entry name" value="NU5C-like"/>
</dbReference>
<feature type="transmembrane region" description="Helical" evidence="11">
    <location>
        <begin position="324"/>
        <end position="350"/>
    </location>
</feature>
<feature type="transmembrane region" description="Helical" evidence="11">
    <location>
        <begin position="356"/>
        <end position="373"/>
    </location>
</feature>
<dbReference type="GO" id="GO:0008137">
    <property type="term" value="F:NADH dehydrogenase (ubiquinone) activity"/>
    <property type="evidence" value="ECO:0007669"/>
    <property type="project" value="UniProtKB-EC"/>
</dbReference>
<feature type="transmembrane region" description="Helical" evidence="11">
    <location>
        <begin position="92"/>
        <end position="116"/>
    </location>
</feature>
<feature type="transmembrane region" description="Helical" evidence="11">
    <location>
        <begin position="296"/>
        <end position="317"/>
    </location>
</feature>
<evidence type="ECO:0000256" key="11">
    <source>
        <dbReference type="SAM" id="Phobius"/>
    </source>
</evidence>
<feature type="transmembrane region" description="Helical" evidence="11">
    <location>
        <begin position="12"/>
        <end position="34"/>
    </location>
</feature>
<keyword evidence="14" id="KW-1185">Reference proteome</keyword>
<keyword evidence="5 11" id="KW-0812">Transmembrane</keyword>
<evidence type="ECO:0000313" key="15">
    <source>
        <dbReference type="RefSeq" id="XP_017303116.1"/>
    </source>
</evidence>
<organism evidence="14 15">
    <name type="scientific">Diaphorina citri</name>
    <name type="common">Asian citrus psyllid</name>
    <dbReference type="NCBI Taxonomy" id="121845"/>
    <lineage>
        <taxon>Eukaryota</taxon>
        <taxon>Metazoa</taxon>
        <taxon>Ecdysozoa</taxon>
        <taxon>Arthropoda</taxon>
        <taxon>Hexapoda</taxon>
        <taxon>Insecta</taxon>
        <taxon>Pterygota</taxon>
        <taxon>Neoptera</taxon>
        <taxon>Paraneoptera</taxon>
        <taxon>Hemiptera</taxon>
        <taxon>Sternorrhyncha</taxon>
        <taxon>Psylloidea</taxon>
        <taxon>Psyllidae</taxon>
        <taxon>Diaphorininae</taxon>
        <taxon>Diaphorina</taxon>
    </lineage>
</organism>
<accession>A0A1S4ELR3</accession>
<feature type="transmembrane region" description="Helical" evidence="11">
    <location>
        <begin position="544"/>
        <end position="561"/>
    </location>
</feature>
<dbReference type="STRING" id="121845.A0A1S4ELR3"/>
<feature type="domain" description="NADH:quinone oxidoreductase/Mrp antiporter transmembrane" evidence="12">
    <location>
        <begin position="145"/>
        <end position="424"/>
    </location>
</feature>
<keyword evidence="6" id="KW-0249">Electron transport</keyword>
<comment type="subcellular location">
    <subcellularLocation>
        <location evidence="2">Membrane</location>
        <topology evidence="2">Multi-pass membrane protein</topology>
    </subcellularLocation>
</comment>
<gene>
    <name evidence="15 16" type="primary">LOC108253518</name>
</gene>
<feature type="transmembrane region" description="Helical" evidence="11">
    <location>
        <begin position="266"/>
        <end position="284"/>
    </location>
</feature>
<dbReference type="Pfam" id="PF00361">
    <property type="entry name" value="Proton_antipo_M"/>
    <property type="match status" value="1"/>
</dbReference>
<dbReference type="GeneID" id="108253518"/>
<evidence type="ECO:0000259" key="13">
    <source>
        <dbReference type="Pfam" id="PF00662"/>
    </source>
</evidence>
<dbReference type="GO" id="GO:0042773">
    <property type="term" value="P:ATP synthesis coupled electron transport"/>
    <property type="evidence" value="ECO:0007669"/>
    <property type="project" value="InterPro"/>
</dbReference>
<feature type="transmembrane region" description="Helical" evidence="11">
    <location>
        <begin position="479"/>
        <end position="500"/>
    </location>
</feature>
<dbReference type="PRINTS" id="PR01435">
    <property type="entry name" value="NPOXDRDTASE5"/>
</dbReference>
<proteinExistence type="predicted"/>
<feature type="transmembrane region" description="Helical" evidence="11">
    <location>
        <begin position="151"/>
        <end position="170"/>
    </location>
</feature>
<name>A0A1S4ELR3_DIACI</name>
<keyword evidence="7 11" id="KW-1133">Transmembrane helix</keyword>
<evidence type="ECO:0000256" key="3">
    <source>
        <dbReference type="ARBA" id="ARBA00012944"/>
    </source>
</evidence>
<dbReference type="InterPro" id="IPR001750">
    <property type="entry name" value="ND/Mrp_TM"/>
</dbReference>
<dbReference type="RefSeq" id="XP_026685646.1">
    <property type="nucleotide sequence ID" value="XM_026829845.1"/>
</dbReference>
<evidence type="ECO:0000256" key="6">
    <source>
        <dbReference type="ARBA" id="ARBA00022982"/>
    </source>
</evidence>
<evidence type="ECO:0000313" key="16">
    <source>
        <dbReference type="RefSeq" id="XP_026685646.1"/>
    </source>
</evidence>
<dbReference type="KEGG" id="dci:108253518"/>
<evidence type="ECO:0000256" key="4">
    <source>
        <dbReference type="ARBA" id="ARBA00021096"/>
    </source>
</evidence>
<feature type="transmembrane region" description="Helical" evidence="11">
    <location>
        <begin position="641"/>
        <end position="660"/>
    </location>
</feature>
<evidence type="ECO:0000259" key="12">
    <source>
        <dbReference type="Pfam" id="PF00361"/>
    </source>
</evidence>
<evidence type="ECO:0000256" key="5">
    <source>
        <dbReference type="ARBA" id="ARBA00022692"/>
    </source>
</evidence>
<feature type="transmembrane region" description="Helical" evidence="11">
    <location>
        <begin position="182"/>
        <end position="204"/>
    </location>
</feature>
<dbReference type="PaxDb" id="121845-A0A1S4ELR3"/>
<dbReference type="Pfam" id="PF00662">
    <property type="entry name" value="Proton_antipo_N"/>
    <property type="match status" value="1"/>
</dbReference>
<feature type="transmembrane region" description="Helical" evidence="11">
    <location>
        <begin position="224"/>
        <end position="245"/>
    </location>
</feature>
<evidence type="ECO:0000256" key="2">
    <source>
        <dbReference type="ARBA" id="ARBA00004141"/>
    </source>
</evidence>
<keyword evidence="8 11" id="KW-0472">Membrane</keyword>
<dbReference type="GO" id="GO:0015990">
    <property type="term" value="P:electron transport coupled proton transport"/>
    <property type="evidence" value="ECO:0007669"/>
    <property type="project" value="TreeGrafter"/>
</dbReference>
<dbReference type="InterPro" id="IPR018393">
    <property type="entry name" value="NADHpl_OxRdtase_5_subgr"/>
</dbReference>
<feature type="transmembrane region" description="Helical" evidence="11">
    <location>
        <begin position="432"/>
        <end position="458"/>
    </location>
</feature>
<dbReference type="Gene3D" id="1.20.5.2700">
    <property type="match status" value="1"/>
</dbReference>
<protein>
    <recommendedName>
        <fullName evidence="4">NADH-ubiquinone oxidoreductase chain 5</fullName>
        <ecNumber evidence="3">7.1.1.2</ecNumber>
    </recommendedName>
    <alternativeName>
        <fullName evidence="9">NADH dehydrogenase subunit 5</fullName>
    </alternativeName>
</protein>
<dbReference type="PANTHER" id="PTHR42829:SF2">
    <property type="entry name" value="NADH-UBIQUINONE OXIDOREDUCTASE CHAIN 5"/>
    <property type="match status" value="1"/>
</dbReference>
<dbReference type="NCBIfam" id="NF005141">
    <property type="entry name" value="PRK06590.1"/>
    <property type="match status" value="1"/>
</dbReference>
<dbReference type="PRINTS" id="PR01434">
    <property type="entry name" value="NADHDHGNASE5"/>
</dbReference>
<feature type="transmembrane region" description="Helical" evidence="11">
    <location>
        <begin position="46"/>
        <end position="72"/>
    </location>
</feature>
<feature type="domain" description="NADH-Ubiquinone oxidoreductase (complex I) chain 5 N-terminal" evidence="13">
    <location>
        <begin position="82"/>
        <end position="129"/>
    </location>
</feature>
<evidence type="ECO:0000313" key="14">
    <source>
        <dbReference type="Proteomes" id="UP000079169"/>
    </source>
</evidence>
<evidence type="ECO:0000256" key="8">
    <source>
        <dbReference type="ARBA" id="ARBA00023136"/>
    </source>
</evidence>
<evidence type="ECO:0000256" key="1">
    <source>
        <dbReference type="ARBA" id="ARBA00003257"/>
    </source>
</evidence>
<dbReference type="PANTHER" id="PTHR42829">
    <property type="entry name" value="NADH-UBIQUINONE OXIDOREDUCTASE CHAIN 5"/>
    <property type="match status" value="1"/>
</dbReference>
<dbReference type="RefSeq" id="XP_017303116.1">
    <property type="nucleotide sequence ID" value="XM_017447627.2"/>
</dbReference>
<dbReference type="NCBIfam" id="TIGR01974">
    <property type="entry name" value="NDH_I_L"/>
    <property type="match status" value="1"/>
</dbReference>
<evidence type="ECO:0000256" key="10">
    <source>
        <dbReference type="ARBA" id="ARBA00049551"/>
    </source>
</evidence>
<evidence type="ECO:0000256" key="9">
    <source>
        <dbReference type="ARBA" id="ARBA00031027"/>
    </source>
</evidence>
<reference evidence="15 16" key="1">
    <citation type="submission" date="2025-04" db="UniProtKB">
        <authorList>
            <consortium name="RefSeq"/>
        </authorList>
    </citation>
    <scope>IDENTIFICATION</scope>
</reference>
<dbReference type="GO" id="GO:0003954">
    <property type="term" value="F:NADH dehydrogenase activity"/>
    <property type="evidence" value="ECO:0007669"/>
    <property type="project" value="TreeGrafter"/>
</dbReference>
<dbReference type="AlphaFoldDB" id="A0A1S4ELR3"/>
<dbReference type="GO" id="GO:0016020">
    <property type="term" value="C:membrane"/>
    <property type="evidence" value="ECO:0007669"/>
    <property type="project" value="UniProtKB-SubCell"/>
</dbReference>
<dbReference type="EC" id="7.1.1.2" evidence="3"/>
<comment type="catalytic activity">
    <reaction evidence="10">
        <text>a ubiquinone + NADH + 5 H(+)(in) = a ubiquinol + NAD(+) + 4 H(+)(out)</text>
        <dbReference type="Rhea" id="RHEA:29091"/>
        <dbReference type="Rhea" id="RHEA-COMP:9565"/>
        <dbReference type="Rhea" id="RHEA-COMP:9566"/>
        <dbReference type="ChEBI" id="CHEBI:15378"/>
        <dbReference type="ChEBI" id="CHEBI:16389"/>
        <dbReference type="ChEBI" id="CHEBI:17976"/>
        <dbReference type="ChEBI" id="CHEBI:57540"/>
        <dbReference type="ChEBI" id="CHEBI:57945"/>
        <dbReference type="EC" id="7.1.1.2"/>
    </reaction>
</comment>
<sequence length="666" mass="76785">MLMIKPLNPIFFLSPLIFTLVGSIITGLFGTKFFNNLIGRKTSHSITIFSILIAFLCSIITFNKLIINNFIYNYNLYTLLTFYNIKLEIGFLIDYLTVLMMCIITFISLIVHIYSTYYMKKDSGYNRFFSYISFFTFSMLLLVMSNNLFQLFLGWEIVGMASYLLIGFWYDKPLAITANLKAFLINRIGDIGLILGICLLFNYIGSMNYIKIFSCSINIAHLNLPNTNCMLITIICICLFIGAMAKSAQFPLHTWLPDSMEGPTPASALIHAATMVTAGIFMITRMSPLFELSNTALSIILFIGAITAFFMGLLGIIQNDIKRIIAYSTLSQLGYMTVGLGVSAYTVSIFHLMTHAFFKALLFLSAGSIIINMKHNQDIRNMGGLYKYMPITCITSLIGLLSLVGAPFFSGFYSKDSIINATYFSQITGSKFAYFLLLISVFITSFYSFRMYFLIFFGKENFKNIKNFPIDKKPNESSFSILFSLIILSIPSILIGFFSIKNFLFQSFFKNIIIINQAHYSLEKLRNEYQSPLKMVFQSINSPILWLSIFGFICAYYLYIVNPKVRIIIKRYFCWFYILMKNQYYINKINELIFIKYTYLFGNFLWNFIDKFLIDELIINNIAKIIIKTSKYIKFFQSGYLYHYIFTVIITFLGFLIYFIPFSINK</sequence>
<comment type="function">
    <text evidence="1">Core subunit of the mitochondrial membrane respiratory chain NADH dehydrogenase (Complex I) that is believed to belong to the minimal assembly required for catalysis. Complex I functions in the transfer of electrons from NADH to the respiratory chain. The immediate electron acceptor for the enzyme is believed to be ubiquinone.</text>
</comment>
<feature type="transmembrane region" description="Helical" evidence="11">
    <location>
        <begin position="385"/>
        <end position="412"/>
    </location>
</feature>
<feature type="transmembrane region" description="Helical" evidence="11">
    <location>
        <begin position="128"/>
        <end position="145"/>
    </location>
</feature>
<keyword evidence="6" id="KW-0813">Transport</keyword>
<dbReference type="InterPro" id="IPR001516">
    <property type="entry name" value="Proton_antipo_N"/>
</dbReference>
<evidence type="ECO:0000256" key="7">
    <source>
        <dbReference type="ARBA" id="ARBA00022989"/>
    </source>
</evidence>
<dbReference type="Proteomes" id="UP000079169">
    <property type="component" value="Unplaced"/>
</dbReference>